<gene>
    <name evidence="4" type="ORF">SLS60_002381</name>
</gene>
<proteinExistence type="inferred from homology"/>
<sequence length="165" mass="19395">MGWDPSDGVRVPDEYGGGYMAYPEVTHMLHCVSFLRKSTWPDYYNRKTKASIEWDDTERTIRLHKDHCAELLRQAITCKADVTLMTYNKVKNYPKPLPDFSTRHKCRNFPSVLDWIRSRAIPVEPPEYDFPYLPETKEYSKPPQPDVWSKMHPDTEMSHGRPVAY</sequence>
<evidence type="ECO:0000256" key="2">
    <source>
        <dbReference type="ARBA" id="ARBA00035112"/>
    </source>
</evidence>
<feature type="region of interest" description="Disordered" evidence="3">
    <location>
        <begin position="141"/>
        <end position="165"/>
    </location>
</feature>
<reference evidence="4 5" key="1">
    <citation type="submission" date="2024-02" db="EMBL/GenBank/DDBJ databases">
        <title>De novo assembly and annotation of 12 fungi associated with fruit tree decline syndrome in Ontario, Canada.</title>
        <authorList>
            <person name="Sulman M."/>
            <person name="Ellouze W."/>
            <person name="Ilyukhin E."/>
        </authorList>
    </citation>
    <scope>NUCLEOTIDE SEQUENCE [LARGE SCALE GENOMIC DNA]</scope>
    <source>
        <strain evidence="4 5">M42-189</strain>
    </source>
</reference>
<protein>
    <submittedName>
        <fullName evidence="4">Uncharacterized protein</fullName>
    </submittedName>
</protein>
<dbReference type="EMBL" id="JAKJXO020000002">
    <property type="protein sequence ID" value="KAL1610711.1"/>
    <property type="molecule type" value="Genomic_DNA"/>
</dbReference>
<comment type="caution">
    <text evidence="4">The sequence shown here is derived from an EMBL/GenBank/DDBJ whole genome shotgun (WGS) entry which is preliminary data.</text>
</comment>
<organism evidence="4 5">
    <name type="scientific">Paraconiothyrium brasiliense</name>
    <dbReference type="NCBI Taxonomy" id="300254"/>
    <lineage>
        <taxon>Eukaryota</taxon>
        <taxon>Fungi</taxon>
        <taxon>Dikarya</taxon>
        <taxon>Ascomycota</taxon>
        <taxon>Pezizomycotina</taxon>
        <taxon>Dothideomycetes</taxon>
        <taxon>Pleosporomycetidae</taxon>
        <taxon>Pleosporales</taxon>
        <taxon>Massarineae</taxon>
        <taxon>Didymosphaeriaceae</taxon>
        <taxon>Paraconiothyrium</taxon>
    </lineage>
</organism>
<evidence type="ECO:0000313" key="4">
    <source>
        <dbReference type="EMBL" id="KAL1610711.1"/>
    </source>
</evidence>
<evidence type="ECO:0000256" key="3">
    <source>
        <dbReference type="SAM" id="MobiDB-lite"/>
    </source>
</evidence>
<comment type="pathway">
    <text evidence="1">Mycotoxin biosynthesis.</text>
</comment>
<accession>A0ABR3S201</accession>
<evidence type="ECO:0000313" key="5">
    <source>
        <dbReference type="Proteomes" id="UP001521785"/>
    </source>
</evidence>
<dbReference type="Pfam" id="PF11807">
    <property type="entry name" value="UstYa"/>
    <property type="match status" value="1"/>
</dbReference>
<dbReference type="InterPro" id="IPR021765">
    <property type="entry name" value="UstYa-like"/>
</dbReference>
<dbReference type="PANTHER" id="PTHR33365:SF4">
    <property type="entry name" value="CYCLOCHLOROTINE BIOSYNTHESIS PROTEIN O"/>
    <property type="match status" value="1"/>
</dbReference>
<feature type="compositionally biased region" description="Basic and acidic residues" evidence="3">
    <location>
        <begin position="149"/>
        <end position="159"/>
    </location>
</feature>
<dbReference type="Proteomes" id="UP001521785">
    <property type="component" value="Unassembled WGS sequence"/>
</dbReference>
<dbReference type="PANTHER" id="PTHR33365">
    <property type="entry name" value="YALI0B05434P"/>
    <property type="match status" value="1"/>
</dbReference>
<keyword evidence="5" id="KW-1185">Reference proteome</keyword>
<name>A0ABR3S201_9PLEO</name>
<comment type="similarity">
    <text evidence="2">Belongs to the ustYa family.</text>
</comment>
<evidence type="ECO:0000256" key="1">
    <source>
        <dbReference type="ARBA" id="ARBA00004685"/>
    </source>
</evidence>